<name>A0AAE1L364_PETCI</name>
<reference evidence="2" key="1">
    <citation type="submission" date="2023-10" db="EMBL/GenBank/DDBJ databases">
        <title>Genome assemblies of two species of porcelain crab, Petrolisthes cinctipes and Petrolisthes manimaculis (Anomura: Porcellanidae).</title>
        <authorList>
            <person name="Angst P."/>
        </authorList>
    </citation>
    <scope>NUCLEOTIDE SEQUENCE</scope>
    <source>
        <strain evidence="2">PB745_01</strain>
        <tissue evidence="2">Gill</tissue>
    </source>
</reference>
<evidence type="ECO:0000313" key="2">
    <source>
        <dbReference type="EMBL" id="KAK3894726.1"/>
    </source>
</evidence>
<proteinExistence type="predicted"/>
<comment type="caution">
    <text evidence="2">The sequence shown here is derived from an EMBL/GenBank/DDBJ whole genome shotgun (WGS) entry which is preliminary data.</text>
</comment>
<dbReference type="AlphaFoldDB" id="A0AAE1L364"/>
<sequence>MVRDQFVRHGITFAVALPCPVTVRQDSLLSNSTLFNSRGVNFREEYPGNSGVLQPKRGCTSSEEAPAAASRSVSSVELLSTPESAFQVAFPPPVQRRLPLHGVNL</sequence>
<organism evidence="2 3">
    <name type="scientific">Petrolisthes cinctipes</name>
    <name type="common">Flat porcelain crab</name>
    <dbReference type="NCBI Taxonomy" id="88211"/>
    <lineage>
        <taxon>Eukaryota</taxon>
        <taxon>Metazoa</taxon>
        <taxon>Ecdysozoa</taxon>
        <taxon>Arthropoda</taxon>
        <taxon>Crustacea</taxon>
        <taxon>Multicrustacea</taxon>
        <taxon>Malacostraca</taxon>
        <taxon>Eumalacostraca</taxon>
        <taxon>Eucarida</taxon>
        <taxon>Decapoda</taxon>
        <taxon>Pleocyemata</taxon>
        <taxon>Anomura</taxon>
        <taxon>Galatheoidea</taxon>
        <taxon>Porcellanidae</taxon>
        <taxon>Petrolisthes</taxon>
    </lineage>
</organism>
<keyword evidence="3" id="KW-1185">Reference proteome</keyword>
<protein>
    <submittedName>
        <fullName evidence="2">Uncharacterized protein</fullName>
    </submittedName>
</protein>
<gene>
    <name evidence="2" type="ORF">Pcinc_001537</name>
</gene>
<evidence type="ECO:0000256" key="1">
    <source>
        <dbReference type="SAM" id="MobiDB-lite"/>
    </source>
</evidence>
<dbReference type="EMBL" id="JAWQEG010000094">
    <property type="protein sequence ID" value="KAK3894726.1"/>
    <property type="molecule type" value="Genomic_DNA"/>
</dbReference>
<feature type="region of interest" description="Disordered" evidence="1">
    <location>
        <begin position="46"/>
        <end position="66"/>
    </location>
</feature>
<accession>A0AAE1L364</accession>
<evidence type="ECO:0000313" key="3">
    <source>
        <dbReference type="Proteomes" id="UP001286313"/>
    </source>
</evidence>
<dbReference type="Proteomes" id="UP001286313">
    <property type="component" value="Unassembled WGS sequence"/>
</dbReference>